<dbReference type="AlphaFoldDB" id="A0A9R1M6D5"/>
<protein>
    <submittedName>
        <fullName evidence="1">Uncharacterized protein</fullName>
    </submittedName>
</protein>
<name>A0A9R1M6D5_WHEAT</name>
<evidence type="ECO:0000313" key="1">
    <source>
        <dbReference type="EMBL" id="KAF7101536.1"/>
    </source>
</evidence>
<gene>
    <name evidence="1" type="ORF">CFC21_102847</name>
</gene>
<reference evidence="1" key="1">
    <citation type="journal article" date="2017" name="Gigascience">
        <title>The first near-complete assembly of the hexaploid bread wheat genome, Triticum aestivum.</title>
        <authorList>
            <person name="Zimin A.V."/>
            <person name="Puiu D."/>
            <person name="Hall R."/>
            <person name="Kingan S."/>
            <person name="Clavijo B.J."/>
            <person name="Salzberg S.L."/>
        </authorList>
    </citation>
    <scope>NUCLEOTIDE SEQUENCE</scope>
    <source>
        <tissue evidence="1">Leaf</tissue>
    </source>
</reference>
<organism evidence="1">
    <name type="scientific">Triticum aestivum</name>
    <name type="common">Wheat</name>
    <dbReference type="NCBI Taxonomy" id="4565"/>
    <lineage>
        <taxon>Eukaryota</taxon>
        <taxon>Viridiplantae</taxon>
        <taxon>Streptophyta</taxon>
        <taxon>Embryophyta</taxon>
        <taxon>Tracheophyta</taxon>
        <taxon>Spermatophyta</taxon>
        <taxon>Magnoliopsida</taxon>
        <taxon>Liliopsida</taxon>
        <taxon>Poales</taxon>
        <taxon>Poaceae</taxon>
        <taxon>BOP clade</taxon>
        <taxon>Pooideae</taxon>
        <taxon>Triticodae</taxon>
        <taxon>Triticeae</taxon>
        <taxon>Triticinae</taxon>
        <taxon>Triticum</taxon>
    </lineage>
</organism>
<feature type="non-terminal residue" evidence="1">
    <location>
        <position position="1"/>
    </location>
</feature>
<comment type="caution">
    <text evidence="1">The sequence shown here is derived from an EMBL/GenBank/DDBJ whole genome shotgun (WGS) entry which is preliminary data.</text>
</comment>
<accession>A0A9R1M6D5</accession>
<reference evidence="1" key="2">
    <citation type="submission" date="2020-03" db="EMBL/GenBank/DDBJ databases">
        <title>The second near-complete assembly of the hexaploid bread wheat (Triticum aestivum) genome.</title>
        <authorList>
            <person name="Zimin A.V."/>
            <person name="Puiu D."/>
            <person name="Shumante A."/>
            <person name="Alonge M."/>
            <person name="Salzberg S.L."/>
        </authorList>
    </citation>
    <scope>NUCLEOTIDE SEQUENCE</scope>
    <source>
        <tissue evidence="1">Leaf</tissue>
    </source>
</reference>
<proteinExistence type="predicted"/>
<dbReference type="EMBL" id="CM022230">
    <property type="protein sequence ID" value="KAF7101536.1"/>
    <property type="molecule type" value="Genomic_DNA"/>
</dbReference>
<feature type="non-terminal residue" evidence="1">
    <location>
        <position position="23"/>
    </location>
</feature>
<sequence length="23" mass="2423">VLGGGIASLPLLWSLRPSSENQQ</sequence>
<dbReference type="Proteomes" id="UP000815260">
    <property type="component" value="Chromosome 7B"/>
</dbReference>